<accession>A0A448YF47</accession>
<evidence type="ECO:0000256" key="2">
    <source>
        <dbReference type="ARBA" id="ARBA00023315"/>
    </source>
</evidence>
<dbReference type="InterPro" id="IPR000182">
    <property type="entry name" value="GNAT_dom"/>
</dbReference>
<evidence type="ECO:0000256" key="3">
    <source>
        <dbReference type="SAM" id="MobiDB-lite"/>
    </source>
</evidence>
<dbReference type="Pfam" id="PF13673">
    <property type="entry name" value="Acetyltransf_10"/>
    <property type="match status" value="1"/>
</dbReference>
<sequence length="262" mass="29534">MSAKIGQPILTSGQRVQQQPPRQRPQHLCIRPLTVYDLDQVEALEASGFDDAERASREKLKYRLIACPELSSGLFVREFEDIGAEAVEKNAPSANKKTKKDKDDSDDEEDDGEFILPPPRSTVKKETLIGHVIGTKMYDQKITERSMGIPKLTDDYLPDSSVPGNDKIGHIEASRVIGIHSVVIHQNYRGLKLGSLLVKDYLQKMNQQCVADRVVLIAKSKLVPFYKNIEFVDDGISDCKFADSEWHDLHCVLTHEEDEDDM</sequence>
<feature type="region of interest" description="Disordered" evidence="3">
    <location>
        <begin position="1"/>
        <end position="26"/>
    </location>
</feature>
<dbReference type="STRING" id="13370.A0A448YF47"/>
<feature type="region of interest" description="Disordered" evidence="3">
    <location>
        <begin position="89"/>
        <end position="119"/>
    </location>
</feature>
<protein>
    <submittedName>
        <fullName evidence="5">DEKNAAC100018</fullName>
    </submittedName>
</protein>
<feature type="compositionally biased region" description="Acidic residues" evidence="3">
    <location>
        <begin position="104"/>
        <end position="113"/>
    </location>
</feature>
<evidence type="ECO:0000313" key="5">
    <source>
        <dbReference type="EMBL" id="VEU19496.1"/>
    </source>
</evidence>
<name>A0A448YF47_BRENA</name>
<dbReference type="InterPro" id="IPR051635">
    <property type="entry name" value="SNAT-like"/>
</dbReference>
<evidence type="ECO:0000313" key="6">
    <source>
        <dbReference type="Proteomes" id="UP000290900"/>
    </source>
</evidence>
<gene>
    <name evidence="5" type="ORF">BRENAR_LOCUS233</name>
</gene>
<dbReference type="Gene3D" id="3.40.630.30">
    <property type="match status" value="1"/>
</dbReference>
<dbReference type="OrthoDB" id="30840at2759"/>
<keyword evidence="1" id="KW-0808">Transferase</keyword>
<keyword evidence="6" id="KW-1185">Reference proteome</keyword>
<evidence type="ECO:0000256" key="1">
    <source>
        <dbReference type="ARBA" id="ARBA00022679"/>
    </source>
</evidence>
<dbReference type="InterPro" id="IPR016181">
    <property type="entry name" value="Acyl_CoA_acyltransferase"/>
</dbReference>
<dbReference type="PANTHER" id="PTHR10908">
    <property type="entry name" value="SEROTONIN N-ACETYLTRANSFERASE"/>
    <property type="match status" value="1"/>
</dbReference>
<dbReference type="PANTHER" id="PTHR10908:SF0">
    <property type="entry name" value="SEROTONIN N-ACETYLTRANSFERASE"/>
    <property type="match status" value="1"/>
</dbReference>
<dbReference type="EMBL" id="CAACVR010000001">
    <property type="protein sequence ID" value="VEU19496.1"/>
    <property type="molecule type" value="Genomic_DNA"/>
</dbReference>
<keyword evidence="2" id="KW-0012">Acyltransferase</keyword>
<dbReference type="GO" id="GO:0005737">
    <property type="term" value="C:cytoplasm"/>
    <property type="evidence" value="ECO:0007669"/>
    <property type="project" value="TreeGrafter"/>
</dbReference>
<proteinExistence type="predicted"/>
<dbReference type="InParanoid" id="A0A448YF47"/>
<dbReference type="Proteomes" id="UP000290900">
    <property type="component" value="Unassembled WGS sequence"/>
</dbReference>
<feature type="domain" description="N-acetyltransferase" evidence="4">
    <location>
        <begin position="167"/>
        <end position="240"/>
    </location>
</feature>
<dbReference type="SUPFAM" id="SSF55729">
    <property type="entry name" value="Acyl-CoA N-acyltransferases (Nat)"/>
    <property type="match status" value="1"/>
</dbReference>
<dbReference type="GO" id="GO:0004059">
    <property type="term" value="F:aralkylamine N-acetyltransferase activity"/>
    <property type="evidence" value="ECO:0007669"/>
    <property type="project" value="TreeGrafter"/>
</dbReference>
<evidence type="ECO:0000259" key="4">
    <source>
        <dbReference type="Pfam" id="PF13673"/>
    </source>
</evidence>
<reference evidence="5 6" key="1">
    <citation type="submission" date="2018-12" db="EMBL/GenBank/DDBJ databases">
        <authorList>
            <person name="Tiukova I."/>
            <person name="Dainat J."/>
        </authorList>
    </citation>
    <scope>NUCLEOTIDE SEQUENCE [LARGE SCALE GENOMIC DNA]</scope>
</reference>
<dbReference type="AlphaFoldDB" id="A0A448YF47"/>
<organism evidence="5 6">
    <name type="scientific">Brettanomyces naardenensis</name>
    <name type="common">Yeast</name>
    <dbReference type="NCBI Taxonomy" id="13370"/>
    <lineage>
        <taxon>Eukaryota</taxon>
        <taxon>Fungi</taxon>
        <taxon>Dikarya</taxon>
        <taxon>Ascomycota</taxon>
        <taxon>Saccharomycotina</taxon>
        <taxon>Pichiomycetes</taxon>
        <taxon>Pichiales</taxon>
        <taxon>Pichiaceae</taxon>
        <taxon>Brettanomyces</taxon>
    </lineage>
</organism>
<dbReference type="FunCoup" id="A0A448YF47">
    <property type="interactions" value="266"/>
</dbReference>